<gene>
    <name evidence="2" type="ORF">F2Q70_00019581</name>
</gene>
<organism evidence="2">
    <name type="scientific">Brassica cretica</name>
    <name type="common">Mustard</name>
    <dbReference type="NCBI Taxonomy" id="69181"/>
    <lineage>
        <taxon>Eukaryota</taxon>
        <taxon>Viridiplantae</taxon>
        <taxon>Streptophyta</taxon>
        <taxon>Embryophyta</taxon>
        <taxon>Tracheophyta</taxon>
        <taxon>Spermatophyta</taxon>
        <taxon>Magnoliopsida</taxon>
        <taxon>eudicotyledons</taxon>
        <taxon>Gunneridae</taxon>
        <taxon>Pentapetalae</taxon>
        <taxon>rosids</taxon>
        <taxon>malvids</taxon>
        <taxon>Brassicales</taxon>
        <taxon>Brassicaceae</taxon>
        <taxon>Brassiceae</taxon>
        <taxon>Brassica</taxon>
    </lineage>
</organism>
<evidence type="ECO:0000256" key="1">
    <source>
        <dbReference type="SAM" id="MobiDB-lite"/>
    </source>
</evidence>
<accession>A0A8S9GSG2</accession>
<reference evidence="2" key="1">
    <citation type="submission" date="2019-12" db="EMBL/GenBank/DDBJ databases">
        <title>Genome sequencing and annotation of Brassica cretica.</title>
        <authorList>
            <person name="Studholme D.J."/>
            <person name="Sarris P.F."/>
        </authorList>
    </citation>
    <scope>NUCLEOTIDE SEQUENCE</scope>
    <source>
        <strain evidence="2">PFS-102/07</strain>
        <tissue evidence="2">Leaf</tissue>
    </source>
</reference>
<dbReference type="EMBL" id="QGKY02001925">
    <property type="protein sequence ID" value="KAF2547960.1"/>
    <property type="molecule type" value="Genomic_DNA"/>
</dbReference>
<sequence length="58" mass="6717">MEPSRSREHNQSRESEGDHSEAKRKRAVEREGVASGRRYAPSGPELEWIYFSSLVERV</sequence>
<feature type="region of interest" description="Disordered" evidence="1">
    <location>
        <begin position="1"/>
        <end position="41"/>
    </location>
</feature>
<comment type="caution">
    <text evidence="2">The sequence shown here is derived from an EMBL/GenBank/DDBJ whole genome shotgun (WGS) entry which is preliminary data.</text>
</comment>
<evidence type="ECO:0000313" key="2">
    <source>
        <dbReference type="EMBL" id="KAF2547960.1"/>
    </source>
</evidence>
<protein>
    <submittedName>
        <fullName evidence="2">Uncharacterized protein</fullName>
    </submittedName>
</protein>
<dbReference type="AlphaFoldDB" id="A0A8S9GSG2"/>
<proteinExistence type="predicted"/>
<feature type="compositionally biased region" description="Basic and acidic residues" evidence="1">
    <location>
        <begin position="1"/>
        <end position="21"/>
    </location>
</feature>
<name>A0A8S9GSG2_BRACR</name>